<organism evidence="4 5">
    <name type="scientific">Serratia quinivorans</name>
    <dbReference type="NCBI Taxonomy" id="137545"/>
    <lineage>
        <taxon>Bacteria</taxon>
        <taxon>Pseudomonadati</taxon>
        <taxon>Pseudomonadota</taxon>
        <taxon>Gammaproteobacteria</taxon>
        <taxon>Enterobacterales</taxon>
        <taxon>Yersiniaceae</taxon>
        <taxon>Serratia</taxon>
    </lineage>
</organism>
<dbReference type="Pfam" id="PF00583">
    <property type="entry name" value="Acetyltransf_1"/>
    <property type="match status" value="1"/>
</dbReference>
<evidence type="ECO:0000256" key="2">
    <source>
        <dbReference type="ARBA" id="ARBA00023315"/>
    </source>
</evidence>
<dbReference type="RefSeq" id="WP_115183172.1">
    <property type="nucleotide sequence ID" value="NZ_CAMKUF010000002.1"/>
</dbReference>
<dbReference type="PROSITE" id="PS51186">
    <property type="entry name" value="GNAT"/>
    <property type="match status" value="1"/>
</dbReference>
<dbReference type="CDD" id="cd04301">
    <property type="entry name" value="NAT_SF"/>
    <property type="match status" value="1"/>
</dbReference>
<dbReference type="SUPFAM" id="SSF55729">
    <property type="entry name" value="Acyl-CoA N-acyltransferases (Nat)"/>
    <property type="match status" value="1"/>
</dbReference>
<name>A0A379YXZ2_9GAMM</name>
<evidence type="ECO:0000259" key="3">
    <source>
        <dbReference type="PROSITE" id="PS51186"/>
    </source>
</evidence>
<feature type="domain" description="N-acetyltransferase" evidence="3">
    <location>
        <begin position="3"/>
        <end position="172"/>
    </location>
</feature>
<evidence type="ECO:0000313" key="5">
    <source>
        <dbReference type="Proteomes" id="UP000255529"/>
    </source>
</evidence>
<dbReference type="Proteomes" id="UP000255529">
    <property type="component" value="Unassembled WGS sequence"/>
</dbReference>
<dbReference type="PANTHER" id="PTHR43800:SF1">
    <property type="entry name" value="PEPTIDYL-LYSINE N-ACETYLTRANSFERASE YJAB"/>
    <property type="match status" value="1"/>
</dbReference>
<gene>
    <name evidence="4" type="ORF">NCTC11544_01295</name>
</gene>
<accession>A0A379YXZ2</accession>
<reference evidence="4 5" key="1">
    <citation type="submission" date="2018-06" db="EMBL/GenBank/DDBJ databases">
        <authorList>
            <consortium name="Pathogen Informatics"/>
            <person name="Doyle S."/>
        </authorList>
    </citation>
    <scope>NUCLEOTIDE SEQUENCE [LARGE SCALE GENOMIC DNA]</scope>
    <source>
        <strain evidence="4 5">NCTC11544</strain>
    </source>
</reference>
<dbReference type="EMBL" id="UGYN01000002">
    <property type="protein sequence ID" value="SUI51966.1"/>
    <property type="molecule type" value="Genomic_DNA"/>
</dbReference>
<sequence length="172" mass="19100">MSLKIRLAQLQDIAQLIAVERSAAQLFHQQPAWAFIAEGPVMDAQQHTDFIQRRQEWLAESTAGEAAGLIAVMAQQQDWHIAELSVAANWQRQGIGRRLIAEVAAQARLQGAQRLTLTTFIDVPWNAPYYQRLGFRPIAPERLSASLSSRLAQEVADGFAVGSRCAMEFTLS</sequence>
<keyword evidence="1 4" id="KW-0808">Transferase</keyword>
<evidence type="ECO:0000313" key="4">
    <source>
        <dbReference type="EMBL" id="SUI51966.1"/>
    </source>
</evidence>
<dbReference type="PANTHER" id="PTHR43800">
    <property type="entry name" value="PEPTIDYL-LYSINE N-ACETYLTRANSFERASE YJAB"/>
    <property type="match status" value="1"/>
</dbReference>
<dbReference type="AlphaFoldDB" id="A0A379YXZ2"/>
<dbReference type="Gene3D" id="3.40.630.30">
    <property type="match status" value="1"/>
</dbReference>
<keyword evidence="2" id="KW-0012">Acyltransferase</keyword>
<dbReference type="GO" id="GO:0016747">
    <property type="term" value="F:acyltransferase activity, transferring groups other than amino-acyl groups"/>
    <property type="evidence" value="ECO:0007669"/>
    <property type="project" value="InterPro"/>
</dbReference>
<dbReference type="InterPro" id="IPR000182">
    <property type="entry name" value="GNAT_dom"/>
</dbReference>
<proteinExistence type="predicted"/>
<protein>
    <submittedName>
        <fullName evidence="4">Predicted acetyltransferase</fullName>
    </submittedName>
</protein>
<dbReference type="InterPro" id="IPR016181">
    <property type="entry name" value="Acyl_CoA_acyltransferase"/>
</dbReference>
<evidence type="ECO:0000256" key="1">
    <source>
        <dbReference type="ARBA" id="ARBA00022679"/>
    </source>
</evidence>